<comment type="subcellular location">
    <subcellularLocation>
        <location evidence="1">Cytoplasm</location>
    </subcellularLocation>
</comment>
<dbReference type="PANTHER" id="PTHR21373">
    <property type="entry name" value="GLUCOSE REPRESSIBLE PROTEIN MAK10"/>
    <property type="match status" value="1"/>
</dbReference>
<protein>
    <submittedName>
        <fullName evidence="6">Mak10-domain-containing protein</fullName>
    </submittedName>
</protein>
<evidence type="ECO:0000259" key="5">
    <source>
        <dbReference type="Pfam" id="PF25789"/>
    </source>
</evidence>
<dbReference type="PANTHER" id="PTHR21373:SF0">
    <property type="entry name" value="N-ALPHA-ACETYLTRANSFERASE 35, NATC AUXILIARY SUBUNIT"/>
    <property type="match status" value="1"/>
</dbReference>
<dbReference type="InterPro" id="IPR057983">
    <property type="entry name" value="NAA35-like_N"/>
</dbReference>
<organism evidence="6 7">
    <name type="scientific">Piedraia hortae CBS 480.64</name>
    <dbReference type="NCBI Taxonomy" id="1314780"/>
    <lineage>
        <taxon>Eukaryota</taxon>
        <taxon>Fungi</taxon>
        <taxon>Dikarya</taxon>
        <taxon>Ascomycota</taxon>
        <taxon>Pezizomycotina</taxon>
        <taxon>Dothideomycetes</taxon>
        <taxon>Dothideomycetidae</taxon>
        <taxon>Capnodiales</taxon>
        <taxon>Piedraiaceae</taxon>
        <taxon>Piedraia</taxon>
    </lineage>
</organism>
<evidence type="ECO:0000256" key="2">
    <source>
        <dbReference type="ARBA" id="ARBA00006289"/>
    </source>
</evidence>
<dbReference type="EMBL" id="MU006036">
    <property type="protein sequence ID" value="KAF2857593.1"/>
    <property type="molecule type" value="Genomic_DNA"/>
</dbReference>
<dbReference type="Pfam" id="PF25789">
    <property type="entry name" value="TPR_NAA35"/>
    <property type="match status" value="1"/>
</dbReference>
<name>A0A6A7BQR4_9PEZI</name>
<proteinExistence type="inferred from homology"/>
<evidence type="ECO:0000313" key="6">
    <source>
        <dbReference type="EMBL" id="KAF2857593.1"/>
    </source>
</evidence>
<dbReference type="Pfam" id="PF04112">
    <property type="entry name" value="Mak10"/>
    <property type="match status" value="1"/>
</dbReference>
<feature type="domain" description="NAA35-like N-terminal" evidence="4">
    <location>
        <begin position="20"/>
        <end position="170"/>
    </location>
</feature>
<dbReference type="InterPro" id="IPR057982">
    <property type="entry name" value="TPR_NAA35"/>
</dbReference>
<sequence>MPQLRDLTAEFSAAAKLLEPGELVKNDSFLLFDAVSALEIMDPKMDTGCMADDDGQIETFDPTVDLGGAQLLWITDRMLSLEIAWMEGNPLSQTLLTSCHIDCLLSPSNRPPYKFAESETTLVMALRAYCIGVVKCCEVVIDTIQSQVYYEEEDFVTHTYGRELLPKVDPDGADYLLDEALVSLQKAELGQELGQALTQRLQFRKNYLQALVSLGTESQWTYIQALLTSINTTHTLGQEIPTAFSIFLQKKLSTNAPPRPALTLTWPDTHSKWTSLLNEQIQTKRLLTNLDPLALQTSCWTFAYQDPPPSPFSRAHFQTLIFNNTDSTQLLLSELRTLVLPFSPILNPNNFTLEAPQHPYYRTSCLLETLLLKSTEEYSNIYRMTLQNRCRMRRTFSQAIPIWSSLETLARSLDNQLTSILPHSPPTPFSSWAKFHKLCLMHSTLLLGVETDLHLPDELAGVYYSSAVVSHNLCTLLEKLNPSERGMLRKAKLERLLALALWRATSCLKLNGYIVPPKRAYADPQRLYEARLKPFLGVERDRLPSCKELSEAERRHVSLTETGRSVGLDVSEAKDVLKLWRREGDPREGRLLEATCVAIGILGVRMAQLGDGGGKEGKVEMKKWHPFWAVPVIKL</sequence>
<evidence type="ECO:0000256" key="3">
    <source>
        <dbReference type="ARBA" id="ARBA00022490"/>
    </source>
</evidence>
<gene>
    <name evidence="6" type="ORF">K470DRAFT_260670</name>
</gene>
<reference evidence="6" key="1">
    <citation type="journal article" date="2020" name="Stud. Mycol.">
        <title>101 Dothideomycetes genomes: a test case for predicting lifestyles and emergence of pathogens.</title>
        <authorList>
            <person name="Haridas S."/>
            <person name="Albert R."/>
            <person name="Binder M."/>
            <person name="Bloem J."/>
            <person name="Labutti K."/>
            <person name="Salamov A."/>
            <person name="Andreopoulos B."/>
            <person name="Baker S."/>
            <person name="Barry K."/>
            <person name="Bills G."/>
            <person name="Bluhm B."/>
            <person name="Cannon C."/>
            <person name="Castanera R."/>
            <person name="Culley D."/>
            <person name="Daum C."/>
            <person name="Ezra D."/>
            <person name="Gonzalez J."/>
            <person name="Henrissat B."/>
            <person name="Kuo A."/>
            <person name="Liang C."/>
            <person name="Lipzen A."/>
            <person name="Lutzoni F."/>
            <person name="Magnuson J."/>
            <person name="Mondo S."/>
            <person name="Nolan M."/>
            <person name="Ohm R."/>
            <person name="Pangilinan J."/>
            <person name="Park H.-J."/>
            <person name="Ramirez L."/>
            <person name="Alfaro M."/>
            <person name="Sun H."/>
            <person name="Tritt A."/>
            <person name="Yoshinaga Y."/>
            <person name="Zwiers L.-H."/>
            <person name="Turgeon B."/>
            <person name="Goodwin S."/>
            <person name="Spatafora J."/>
            <person name="Crous P."/>
            <person name="Grigoriev I."/>
        </authorList>
    </citation>
    <scope>NUCLEOTIDE SEQUENCE</scope>
    <source>
        <strain evidence="6">CBS 480.64</strain>
    </source>
</reference>
<dbReference type="OrthoDB" id="269405at2759"/>
<evidence type="ECO:0000313" key="7">
    <source>
        <dbReference type="Proteomes" id="UP000799421"/>
    </source>
</evidence>
<dbReference type="AlphaFoldDB" id="A0A6A7BQR4"/>
<accession>A0A6A7BQR4</accession>
<comment type="similarity">
    <text evidence="2">Belongs to the MAK10 family.</text>
</comment>
<keyword evidence="7" id="KW-1185">Reference proteome</keyword>
<keyword evidence="3" id="KW-0963">Cytoplasm</keyword>
<feature type="domain" description="NAA35-like TPR repeats" evidence="5">
    <location>
        <begin position="303"/>
        <end position="469"/>
    </location>
</feature>
<evidence type="ECO:0000256" key="1">
    <source>
        <dbReference type="ARBA" id="ARBA00004496"/>
    </source>
</evidence>
<evidence type="ECO:0000259" key="4">
    <source>
        <dbReference type="Pfam" id="PF04112"/>
    </source>
</evidence>
<dbReference type="InterPro" id="IPR007244">
    <property type="entry name" value="Naa35_N"/>
</dbReference>
<dbReference type="GO" id="GO:0031417">
    <property type="term" value="C:NatC complex"/>
    <property type="evidence" value="ECO:0007669"/>
    <property type="project" value="InterPro"/>
</dbReference>
<dbReference type="Proteomes" id="UP000799421">
    <property type="component" value="Unassembled WGS sequence"/>
</dbReference>